<dbReference type="KEGG" id="vg:29059452"/>
<protein>
    <submittedName>
        <fullName evidence="1">Uncharacterized protein</fullName>
    </submittedName>
</protein>
<keyword evidence="2" id="KW-1185">Reference proteome</keyword>
<reference evidence="1 2" key="1">
    <citation type="submission" date="2016-04" db="EMBL/GenBank/DDBJ databases">
        <title>Comparative genomics of Morganella phages MP1 and MP2 define new clades among the T4 and T7-like Viruses.</title>
        <authorList>
            <person name="Pinto G."/>
            <person name="Oliveira A."/>
            <person name="Malgorzata L."/>
            <person name="Kropinski A."/>
            <person name="Azeredo J."/>
        </authorList>
    </citation>
    <scope>NUCLEOTIDE SEQUENCE [LARGE SCALE GENOMIC DNA]</scope>
</reference>
<name>A0A192YBX8_9CAUD</name>
<gene>
    <name evidence="1" type="ORF">MP1_gp0197</name>
</gene>
<dbReference type="Proteomes" id="UP000203816">
    <property type="component" value="Segment"/>
</dbReference>
<organism evidence="1 2">
    <name type="scientific">Morganella phage vB_MmoM_MP1</name>
    <dbReference type="NCBI Taxonomy" id="1852628"/>
    <lineage>
        <taxon>Viruses</taxon>
        <taxon>Duplodnaviria</taxon>
        <taxon>Heunggongvirae</taxon>
        <taxon>Uroviricota</taxon>
        <taxon>Caudoviricetes</taxon>
        <taxon>Pantevenvirales</taxon>
        <taxon>Straboviridae</taxon>
        <taxon>Gualtarvirus</taxon>
        <taxon>Gualtarvirus mp1</taxon>
    </lineage>
</organism>
<dbReference type="GeneID" id="29059452"/>
<dbReference type="OrthoDB" id="25546at10239"/>
<evidence type="ECO:0000313" key="2">
    <source>
        <dbReference type="Proteomes" id="UP000203816"/>
    </source>
</evidence>
<dbReference type="RefSeq" id="YP_009280055.1">
    <property type="nucleotide sequence ID" value="NC_031020.1"/>
</dbReference>
<accession>A0A192YBX8</accession>
<evidence type="ECO:0000313" key="1">
    <source>
        <dbReference type="EMBL" id="ANM46660.1"/>
    </source>
</evidence>
<dbReference type="EMBL" id="KX078569">
    <property type="protein sequence ID" value="ANM46660.1"/>
    <property type="molecule type" value="Genomic_DNA"/>
</dbReference>
<proteinExistence type="predicted"/>
<dbReference type="InterPro" id="IPR024362">
    <property type="entry name" value="DUF2685"/>
</dbReference>
<dbReference type="Pfam" id="PF10886">
    <property type="entry name" value="DUF2685"/>
    <property type="match status" value="1"/>
</dbReference>
<sequence length="53" mass="6123">MEYTCVVCKQPIEESVMVESNGQHVHMGPCLDFLHEREMLTENTDSLDEIQLL</sequence>